<dbReference type="OrthoDB" id="9798965at2"/>
<dbReference type="GO" id="GO:0009401">
    <property type="term" value="P:phosphoenolpyruvate-dependent sugar phosphotransferase system"/>
    <property type="evidence" value="ECO:0007669"/>
    <property type="project" value="UniProtKB-KW"/>
</dbReference>
<dbReference type="PANTHER" id="PTHR33705:SF2">
    <property type="entry name" value="PHOSPHOCARRIER PROTEIN NPR"/>
    <property type="match status" value="1"/>
</dbReference>
<dbReference type="GO" id="GO:0005737">
    <property type="term" value="C:cytoplasm"/>
    <property type="evidence" value="ECO:0007669"/>
    <property type="project" value="UniProtKB-SubCell"/>
</dbReference>
<comment type="similarity">
    <text evidence="2">Belongs to the HPr family.</text>
</comment>
<organism evidence="6 7">
    <name type="scientific">Luminiphilus syltensis NOR5-1B</name>
    <dbReference type="NCBI Taxonomy" id="565045"/>
    <lineage>
        <taxon>Bacteria</taxon>
        <taxon>Pseudomonadati</taxon>
        <taxon>Pseudomonadota</taxon>
        <taxon>Gammaproteobacteria</taxon>
        <taxon>Cellvibrionales</taxon>
        <taxon>Halieaceae</taxon>
        <taxon>Luminiphilus</taxon>
    </lineage>
</organism>
<proteinExistence type="inferred from homology"/>
<feature type="domain" description="HPr" evidence="5">
    <location>
        <begin position="1"/>
        <end position="88"/>
    </location>
</feature>
<protein>
    <submittedName>
        <fullName evidence="6">Phosphocarrier protein HPr</fullName>
    </submittedName>
</protein>
<dbReference type="InterPro" id="IPR035895">
    <property type="entry name" value="HPr-like_sf"/>
</dbReference>
<dbReference type="PROSITE" id="PS51350">
    <property type="entry name" value="PTS_HPR_DOM"/>
    <property type="match status" value="1"/>
</dbReference>
<dbReference type="AlphaFoldDB" id="B8KR90"/>
<gene>
    <name evidence="6" type="ORF">NOR51B_394</name>
</gene>
<accession>B8KR90</accession>
<name>B8KR90_9GAMM</name>
<dbReference type="Gene3D" id="3.30.1340.10">
    <property type="entry name" value="HPr-like"/>
    <property type="match status" value="1"/>
</dbReference>
<evidence type="ECO:0000256" key="3">
    <source>
        <dbReference type="ARBA" id="ARBA00022490"/>
    </source>
</evidence>
<keyword evidence="3" id="KW-0963">Cytoplasm</keyword>
<dbReference type="PROSITE" id="PS00589">
    <property type="entry name" value="PTS_HPR_SER"/>
    <property type="match status" value="1"/>
</dbReference>
<dbReference type="HOGENOM" id="CLU_136230_1_1_6"/>
<sequence length="89" mass="9585">MIETEIEIINKLGLHARAAAKLVDCAAHYSSRVMIGNSDKMVDAKSIMSVMMLAAGKGTRLQLHVDGRDEDAAAAAIIELIADRFTEAE</sequence>
<reference evidence="7" key="1">
    <citation type="journal article" date="2013" name="BMC Microbiol.">
        <title>Taxonomy and evolution of bacteriochlorophyll a-containing members of the OM60/NOR5 clade of marine gammaproteobacteria: description of Luminiphilus syltensis gen. nov., sp. nov., reclassification of Haliea rubra as Pseudohaliea rubra gen. nov., comb. nov., and emendation of Chromatocurvus halotolerans.</title>
        <authorList>
            <person name="Spring S."/>
            <person name="Riedel T."/>
            <person name="Sproer C."/>
            <person name="Yan S."/>
            <person name="Harder J."/>
            <person name="Fuchs B.M."/>
        </authorList>
    </citation>
    <scope>NUCLEOTIDE SEQUENCE [LARGE SCALE GENOMIC DNA]</scope>
    <source>
        <strain evidence="7">NOR51-B</strain>
    </source>
</reference>
<evidence type="ECO:0000313" key="7">
    <source>
        <dbReference type="Proteomes" id="UP000004699"/>
    </source>
</evidence>
<dbReference type="PROSITE" id="PS00369">
    <property type="entry name" value="PTS_HPR_HIS"/>
    <property type="match status" value="1"/>
</dbReference>
<evidence type="ECO:0000313" key="6">
    <source>
        <dbReference type="EMBL" id="EED34457.1"/>
    </source>
</evidence>
<dbReference type="Pfam" id="PF00381">
    <property type="entry name" value="PTS-HPr"/>
    <property type="match status" value="1"/>
</dbReference>
<dbReference type="SUPFAM" id="SSF55594">
    <property type="entry name" value="HPr-like"/>
    <property type="match status" value="1"/>
</dbReference>
<keyword evidence="7" id="KW-1185">Reference proteome</keyword>
<dbReference type="RefSeq" id="WP_009019205.1">
    <property type="nucleotide sequence ID" value="NZ_DS999411.1"/>
</dbReference>
<keyword evidence="4" id="KW-0598">Phosphotransferase system</keyword>
<evidence type="ECO:0000256" key="2">
    <source>
        <dbReference type="ARBA" id="ARBA00010736"/>
    </source>
</evidence>
<dbReference type="eggNOG" id="COG1925">
    <property type="taxonomic scope" value="Bacteria"/>
</dbReference>
<dbReference type="STRING" id="565045.NOR51B_394"/>
<dbReference type="InterPro" id="IPR050399">
    <property type="entry name" value="HPr"/>
</dbReference>
<evidence type="ECO:0000256" key="1">
    <source>
        <dbReference type="ARBA" id="ARBA00004496"/>
    </source>
</evidence>
<dbReference type="InterPro" id="IPR001020">
    <property type="entry name" value="PTS_HPr_His_P_site"/>
</dbReference>
<dbReference type="InterPro" id="IPR002114">
    <property type="entry name" value="PTS_HPr_Ser_P_site"/>
</dbReference>
<dbReference type="InterPro" id="IPR000032">
    <property type="entry name" value="HPr-like"/>
</dbReference>
<dbReference type="PANTHER" id="PTHR33705">
    <property type="entry name" value="PHOSPHOCARRIER PROTEIN HPR"/>
    <property type="match status" value="1"/>
</dbReference>
<dbReference type="NCBIfam" id="TIGR01003">
    <property type="entry name" value="PTS_HPr_family"/>
    <property type="match status" value="1"/>
</dbReference>
<dbReference type="Proteomes" id="UP000004699">
    <property type="component" value="Unassembled WGS sequence"/>
</dbReference>
<dbReference type="CDD" id="cd00367">
    <property type="entry name" value="PTS-HPr_like"/>
    <property type="match status" value="1"/>
</dbReference>
<dbReference type="EMBL" id="DS999411">
    <property type="protein sequence ID" value="EED34457.1"/>
    <property type="molecule type" value="Genomic_DNA"/>
</dbReference>
<dbReference type="PRINTS" id="PR00107">
    <property type="entry name" value="PHOSPHOCPHPR"/>
</dbReference>
<evidence type="ECO:0000256" key="4">
    <source>
        <dbReference type="ARBA" id="ARBA00022683"/>
    </source>
</evidence>
<comment type="subcellular location">
    <subcellularLocation>
        <location evidence="1">Cytoplasm</location>
    </subcellularLocation>
</comment>
<evidence type="ECO:0000259" key="5">
    <source>
        <dbReference type="PROSITE" id="PS51350"/>
    </source>
</evidence>